<dbReference type="SMART" id="SM00057">
    <property type="entry name" value="FIMAC"/>
    <property type="match status" value="2"/>
</dbReference>
<dbReference type="InterPro" id="IPR000884">
    <property type="entry name" value="TSP1_rpt"/>
</dbReference>
<proteinExistence type="inferred from homology"/>
<dbReference type="InterPro" id="IPR035976">
    <property type="entry name" value="Sushi/SCR/CCP_sf"/>
</dbReference>
<dbReference type="AlphaFoldDB" id="A0A5N4EC72"/>
<evidence type="ECO:0000313" key="29">
    <source>
        <dbReference type="Proteomes" id="UP000299084"/>
    </source>
</evidence>
<evidence type="ECO:0000256" key="6">
    <source>
        <dbReference type="ARBA" id="ARBA00022537"/>
    </source>
</evidence>
<dbReference type="FunFam" id="2.10.70.10:FF:000075">
    <property type="entry name" value="Complement component C7"/>
    <property type="match status" value="1"/>
</dbReference>
<dbReference type="Pfam" id="PF18434">
    <property type="entry name" value="Kazal_3"/>
    <property type="match status" value="1"/>
</dbReference>
<dbReference type="GO" id="GO:0044218">
    <property type="term" value="C:other organism cell membrane"/>
    <property type="evidence" value="ECO:0007669"/>
    <property type="project" value="UniProtKB-KW"/>
</dbReference>
<evidence type="ECO:0000256" key="20">
    <source>
        <dbReference type="ARBA" id="ARBA00073222"/>
    </source>
</evidence>
<evidence type="ECO:0000259" key="27">
    <source>
        <dbReference type="PROSITE" id="PS51412"/>
    </source>
</evidence>
<keyword evidence="7" id="KW-0399">Innate immunity</keyword>
<evidence type="ECO:0000256" key="25">
    <source>
        <dbReference type="SAM" id="SignalP"/>
    </source>
</evidence>
<dbReference type="CDD" id="cd00033">
    <property type="entry name" value="CCP"/>
    <property type="match status" value="2"/>
</dbReference>
<dbReference type="SUPFAM" id="SSF57424">
    <property type="entry name" value="LDL receptor-like module"/>
    <property type="match status" value="1"/>
</dbReference>
<evidence type="ECO:0000256" key="9">
    <source>
        <dbReference type="ARBA" id="ARBA00022729"/>
    </source>
</evidence>
<evidence type="ECO:0000256" key="11">
    <source>
        <dbReference type="ARBA" id="ARBA00022852"/>
    </source>
</evidence>
<dbReference type="InterPro" id="IPR036383">
    <property type="entry name" value="TSP1_rpt_sf"/>
</dbReference>
<evidence type="ECO:0000256" key="14">
    <source>
        <dbReference type="ARBA" id="ARBA00023058"/>
    </source>
</evidence>
<dbReference type="PANTHER" id="PTHR45742">
    <property type="entry name" value="COMPLEMENT COMPONENT C6"/>
    <property type="match status" value="1"/>
</dbReference>
<dbReference type="GO" id="GO:0031640">
    <property type="term" value="P:killing of cells of another organism"/>
    <property type="evidence" value="ECO:0007669"/>
    <property type="project" value="UniProtKB-KW"/>
</dbReference>
<dbReference type="Pfam" id="PF21284">
    <property type="entry name" value="C7_FIM2_N"/>
    <property type="match status" value="1"/>
</dbReference>
<evidence type="ECO:0000259" key="26">
    <source>
        <dbReference type="PROSITE" id="PS50923"/>
    </source>
</evidence>
<dbReference type="PROSITE" id="PS50923">
    <property type="entry name" value="SUSHI"/>
    <property type="match status" value="2"/>
</dbReference>
<dbReference type="InterPro" id="IPR001862">
    <property type="entry name" value="MAC_perforin"/>
</dbReference>
<dbReference type="SMART" id="SM00457">
    <property type="entry name" value="MACPF"/>
    <property type="match status" value="1"/>
</dbReference>
<keyword evidence="9 25" id="KW-0732">Signal</keyword>
<evidence type="ECO:0000256" key="1">
    <source>
        <dbReference type="ARBA" id="ARBA00004175"/>
    </source>
</evidence>
<dbReference type="PROSITE" id="PS00279">
    <property type="entry name" value="MACPF_1"/>
    <property type="match status" value="1"/>
</dbReference>
<evidence type="ECO:0000313" key="28">
    <source>
        <dbReference type="EMBL" id="KAB1280894.1"/>
    </source>
</evidence>
<keyword evidence="18" id="KW-0325">Glycoprotein</keyword>
<evidence type="ECO:0000256" key="21">
    <source>
        <dbReference type="ARBA" id="ARBA00093281"/>
    </source>
</evidence>
<keyword evidence="4" id="KW-0964">Secreted</keyword>
<evidence type="ECO:0000256" key="8">
    <source>
        <dbReference type="ARBA" id="ARBA00022659"/>
    </source>
</evidence>
<keyword evidence="14" id="KW-0473">Membrane attack complex</keyword>
<accession>A0A5N4EC72</accession>
<comment type="subcellular location">
    <subcellularLocation>
        <location evidence="2">Secreted</location>
    </subcellularLocation>
    <subcellularLocation>
        <location evidence="1">Target cell membrane</location>
    </subcellularLocation>
</comment>
<evidence type="ECO:0000256" key="15">
    <source>
        <dbReference type="ARBA" id="ARBA00023136"/>
    </source>
</evidence>
<evidence type="ECO:0000256" key="13">
    <source>
        <dbReference type="ARBA" id="ARBA00022875"/>
    </source>
</evidence>
<keyword evidence="13" id="KW-0180">Complement pathway</keyword>
<dbReference type="InterPro" id="IPR048825">
    <property type="entry name" value="C7_KAZAL"/>
</dbReference>
<dbReference type="InterPro" id="IPR048827">
    <property type="entry name" value="C7_FIM2_N"/>
</dbReference>
<evidence type="ECO:0000256" key="7">
    <source>
        <dbReference type="ARBA" id="ARBA00022588"/>
    </source>
</evidence>
<feature type="signal peptide" evidence="25">
    <location>
        <begin position="1"/>
        <end position="22"/>
    </location>
</feature>
<evidence type="ECO:0000256" key="22">
    <source>
        <dbReference type="ARBA" id="ARBA00093478"/>
    </source>
</evidence>
<feature type="disulfide bond" evidence="23">
    <location>
        <begin position="91"/>
        <end position="109"/>
    </location>
</feature>
<dbReference type="CDD" id="cd00112">
    <property type="entry name" value="LDLa"/>
    <property type="match status" value="1"/>
</dbReference>
<comment type="caution">
    <text evidence="24">Lacks conserved residue(s) required for the propagation of feature annotation.</text>
</comment>
<evidence type="ECO:0000256" key="23">
    <source>
        <dbReference type="PROSITE-ProRule" id="PRU00124"/>
    </source>
</evidence>
<feature type="disulfide bond" evidence="24">
    <location>
        <begin position="620"/>
        <end position="647"/>
    </location>
</feature>
<keyword evidence="15" id="KW-0472">Membrane</keyword>
<dbReference type="PRINTS" id="PR00764">
    <property type="entry name" value="COMPLEMENTC9"/>
</dbReference>
<comment type="caution">
    <text evidence="28">The sequence shown here is derived from an EMBL/GenBank/DDBJ whole genome shotgun (WGS) entry which is preliminary data.</text>
</comment>
<dbReference type="SUPFAM" id="SSF82895">
    <property type="entry name" value="TSP-1 type 1 repeat"/>
    <property type="match status" value="1"/>
</dbReference>
<dbReference type="InterPro" id="IPR023415">
    <property type="entry name" value="LDLR_class-A_CS"/>
</dbReference>
<evidence type="ECO:0000256" key="5">
    <source>
        <dbReference type="ARBA" id="ARBA00022536"/>
    </source>
</evidence>
<evidence type="ECO:0000256" key="12">
    <source>
        <dbReference type="ARBA" id="ARBA00022859"/>
    </source>
</evidence>
<dbReference type="SMART" id="SM00192">
    <property type="entry name" value="LDLa"/>
    <property type="match status" value="1"/>
</dbReference>
<dbReference type="InterPro" id="IPR000436">
    <property type="entry name" value="Sushi_SCR_CCP_dom"/>
</dbReference>
<dbReference type="InterPro" id="IPR036055">
    <property type="entry name" value="LDL_receptor-like_sf"/>
</dbReference>
<dbReference type="PROSITE" id="PS51412">
    <property type="entry name" value="MACPF_2"/>
    <property type="match status" value="1"/>
</dbReference>
<dbReference type="Pfam" id="PF00084">
    <property type="entry name" value="Sushi"/>
    <property type="match status" value="2"/>
</dbReference>
<keyword evidence="10" id="KW-0677">Repeat</keyword>
<evidence type="ECO:0000256" key="2">
    <source>
        <dbReference type="ARBA" id="ARBA00004613"/>
    </source>
</evidence>
<evidence type="ECO:0000256" key="16">
    <source>
        <dbReference type="ARBA" id="ARBA00023157"/>
    </source>
</evidence>
<comment type="subunit">
    <text evidence="22">Monomer or dimer; as a C5b-7 complex it can also form multimeric rosettes. Component of the membrane attack complex (MAC), composed of complement C5b, C6, C7, C8A, C8B, C8G and multiple copies of the pore-forming subunit C9.</text>
</comment>
<keyword evidence="11" id="KW-0204">Cytolysis</keyword>
<dbReference type="Proteomes" id="UP000299084">
    <property type="component" value="Unassembled WGS sequence"/>
</dbReference>
<dbReference type="GO" id="GO:0005579">
    <property type="term" value="C:membrane attack complex"/>
    <property type="evidence" value="ECO:0007669"/>
    <property type="project" value="UniProtKB-KW"/>
</dbReference>
<feature type="domain" description="Sushi" evidence="26">
    <location>
        <begin position="593"/>
        <end position="649"/>
    </location>
</feature>
<gene>
    <name evidence="28" type="ORF">Cadr_000004106</name>
</gene>
<name>A0A5N4EC72_CAMDR</name>
<evidence type="ECO:0000256" key="24">
    <source>
        <dbReference type="PROSITE-ProRule" id="PRU00302"/>
    </source>
</evidence>
<keyword evidence="29" id="KW-1185">Reference proteome</keyword>
<feature type="domain" description="Sushi" evidence="26">
    <location>
        <begin position="650"/>
        <end position="711"/>
    </location>
</feature>
<sequence>MKAISLFFLVGFIGEFQVFSSASSPVNCQWNSYAPWSECNGCIKTQTRRRSIAVYGQYGGQPCVGSAFETQSCEPTRGCPIEEGCGERFRCSSGQCISKSLVCNGDSDCEEDSADEDRCEDSENRPSCDLYQPPPNIELTGNGYNALTGQFRSRVLNTKSFGGQCRKVFSGDGRHFYRLSGNILSYSFQVKINNDFNYEFYNSTWSYVKHTSIEHTSSSKGRFLFTSSSSFSSSHNSDTNEIHKTKSYQLLVVQNTVEVAQFINSNPEFLQLAEPFWKELSYLPSLYDYSAYRRLIDKYGTHYLQSGSLGGEYKIIFHVDSEKSKELGLSSEDKKKCASSHFKFLFKLSKHKCKEMEEALKLASETQGNVLRGNPFVLGGRSGLVSGLSYLELDNPAGNKQRYSSWAGSVTDLPQVIKQKLTPLYELVKEVPCASVKRLYLKRAMEEYLDEFDPCHCRPCQNGGIATVEGTQCQCHCKPYTFGVACERGALVGNHAGTYLSYREAVGNEKSLDSAVRLSHGLDEGLTEVGVAGPLGDPVFRGRKQGAENAITHLPVGEGNPVLEKRQKAGNAKMRSWSIFDIKLEGEGQEHPKESIEPILILLGDEGAMFPVGKDIVYTCNEGYSLVGDPVARCGENLQWLVGEMHCQKIACVLPALMDGMQSHPHKAFYTVGEKVAISCSGGMSVEGPSTFLCGSSLKWSPEMKNVQCVQKDAPLVQKVPECQRWEKLQNSRCVCKMPYECGSSLDVCARDERSKRILPLTVCKMHVLQCQGRNYTVTGRESCTLPASVEKACGVCPLWGKCDAQSSKCVCRAASECEEEGFSVCVDVNGRERTMTECEAGVLRCRGQSISVTSIRPCATEAP</sequence>
<evidence type="ECO:0000256" key="19">
    <source>
        <dbReference type="ARBA" id="ARBA00023298"/>
    </source>
</evidence>
<feature type="domain" description="MACPF" evidence="27">
    <location>
        <begin position="124"/>
        <end position="456"/>
    </location>
</feature>
<dbReference type="PANTHER" id="PTHR45742:SF2">
    <property type="entry name" value="COMPLEMENT COMPONENT C7"/>
    <property type="match status" value="1"/>
</dbReference>
<dbReference type="FunFam" id="4.10.400.10:FF:000099">
    <property type="entry name" value="Complement component C7"/>
    <property type="match status" value="1"/>
</dbReference>
<dbReference type="Gene3D" id="2.10.70.10">
    <property type="entry name" value="Complement Module, domain 1"/>
    <property type="match status" value="2"/>
</dbReference>
<keyword evidence="12" id="KW-0391">Immunity</keyword>
<dbReference type="InterPro" id="IPR020864">
    <property type="entry name" value="MACPF"/>
</dbReference>
<organism evidence="28 29">
    <name type="scientific">Camelus dromedarius</name>
    <name type="common">Dromedary</name>
    <name type="synonym">Arabian camel</name>
    <dbReference type="NCBI Taxonomy" id="9838"/>
    <lineage>
        <taxon>Eukaryota</taxon>
        <taxon>Metazoa</taxon>
        <taxon>Chordata</taxon>
        <taxon>Craniata</taxon>
        <taxon>Vertebrata</taxon>
        <taxon>Euteleostomi</taxon>
        <taxon>Mammalia</taxon>
        <taxon>Eutheria</taxon>
        <taxon>Laurasiatheria</taxon>
        <taxon>Artiodactyla</taxon>
        <taxon>Tylopoda</taxon>
        <taxon>Camelidae</taxon>
        <taxon>Camelus</taxon>
    </lineage>
</organism>
<comment type="function">
    <text evidence="21">Component of the membrane attack complex (MAC), a multiprotein complex activated by the complement cascade, which inserts into a target cell membrane and forms a pore, leading to target cell membrane rupture and cell lysis. The MAC is initiated by proteolytic cleavage of C5 into complement C5b in response to the classical, alternative, lectin and GZMK complement pathways. The complement pathways consist in a cascade of proteins that leads to phagocytosis and breakdown of pathogens and signaling that strengthens the adaptive immune system. C7 serves as a membrane anchor. During MAC assembly, associates with C5b and C6 to form the C5b-7 complex, a key lipophilic precursor of the MAC complex, which associates with the outer leaflet and reduces the energy for membrane bending.</text>
</comment>
<dbReference type="EMBL" id="JWIN03000003">
    <property type="protein sequence ID" value="KAB1280894.1"/>
    <property type="molecule type" value="Genomic_DNA"/>
</dbReference>
<feature type="chain" id="PRO_5024368153" description="Complement component C7" evidence="25">
    <location>
        <begin position="23"/>
        <end position="864"/>
    </location>
</feature>
<protein>
    <recommendedName>
        <fullName evidence="20">Complement component C7</fullName>
    </recommendedName>
</protein>
<comment type="similarity">
    <text evidence="3">Belongs to the complement C6/C7/C8/C9 family.</text>
</comment>
<dbReference type="InterPro" id="IPR020863">
    <property type="entry name" value="MACPF_CS"/>
</dbReference>
<reference evidence="28 29" key="1">
    <citation type="journal article" date="2019" name="Mol. Ecol. Resour.">
        <title>Improving Illumina assemblies with Hi-C and long reads: an example with the North African dromedary.</title>
        <authorList>
            <person name="Elbers J.P."/>
            <person name="Rogers M.F."/>
            <person name="Perelman P.L."/>
            <person name="Proskuryakova A.A."/>
            <person name="Serdyukova N.A."/>
            <person name="Johnson W.E."/>
            <person name="Horin P."/>
            <person name="Corander J."/>
            <person name="Murphy D."/>
            <person name="Burger P.A."/>
        </authorList>
    </citation>
    <scope>NUCLEOTIDE SEQUENCE [LARGE SCALE GENOMIC DNA]</scope>
    <source>
        <strain evidence="28">Drom800</strain>
        <tissue evidence="28">Blood</tissue>
    </source>
</reference>
<dbReference type="Gene3D" id="3.30.60.30">
    <property type="match status" value="2"/>
</dbReference>
<keyword evidence="19" id="KW-1053">Target membrane</keyword>
<dbReference type="PROSITE" id="PS50068">
    <property type="entry name" value="LDLRA_2"/>
    <property type="match status" value="1"/>
</dbReference>
<dbReference type="SUPFAM" id="SSF57535">
    <property type="entry name" value="Complement control module/SCR domain"/>
    <property type="match status" value="2"/>
</dbReference>
<dbReference type="PROSITE" id="PS01209">
    <property type="entry name" value="LDLRA_1"/>
    <property type="match status" value="1"/>
</dbReference>
<dbReference type="Gene3D" id="2.20.100.10">
    <property type="entry name" value="Thrombospondin type-1 (TSP1) repeat"/>
    <property type="match status" value="1"/>
</dbReference>
<dbReference type="InterPro" id="IPR003884">
    <property type="entry name" value="FacI_MAC"/>
</dbReference>
<keyword evidence="6" id="KW-1052">Target cell membrane</keyword>
<dbReference type="GO" id="GO:0006958">
    <property type="term" value="P:complement activation, classical pathway"/>
    <property type="evidence" value="ECO:0007669"/>
    <property type="project" value="UniProtKB-KW"/>
</dbReference>
<dbReference type="SMART" id="SM00032">
    <property type="entry name" value="CCP"/>
    <property type="match status" value="2"/>
</dbReference>
<evidence type="ECO:0000256" key="18">
    <source>
        <dbReference type="ARBA" id="ARBA00023180"/>
    </source>
</evidence>
<dbReference type="PROSITE" id="PS50092">
    <property type="entry name" value="TSP1"/>
    <property type="match status" value="1"/>
</dbReference>
<dbReference type="GO" id="GO:0006957">
    <property type="term" value="P:complement activation, alternative pathway"/>
    <property type="evidence" value="ECO:0007669"/>
    <property type="project" value="UniProtKB-KW"/>
</dbReference>
<keyword evidence="17" id="KW-0179">Complement alternate pathway</keyword>
<dbReference type="GO" id="GO:0005576">
    <property type="term" value="C:extracellular region"/>
    <property type="evidence" value="ECO:0007669"/>
    <property type="project" value="UniProtKB-SubCell"/>
</dbReference>
<dbReference type="Gene3D" id="4.10.400.10">
    <property type="entry name" value="Low-density Lipoprotein Receptor"/>
    <property type="match status" value="1"/>
</dbReference>
<keyword evidence="16 24" id="KW-1015">Disulfide bond</keyword>
<dbReference type="Pfam" id="PF01823">
    <property type="entry name" value="MACPF"/>
    <property type="match status" value="1"/>
</dbReference>
<evidence type="ECO:0000256" key="4">
    <source>
        <dbReference type="ARBA" id="ARBA00022525"/>
    </source>
</evidence>
<evidence type="ECO:0000256" key="3">
    <source>
        <dbReference type="ARBA" id="ARBA00009214"/>
    </source>
</evidence>
<dbReference type="Pfam" id="PF00057">
    <property type="entry name" value="Ldl_recept_a"/>
    <property type="match status" value="1"/>
</dbReference>
<dbReference type="Pfam" id="PF21330">
    <property type="entry name" value="Kazal_C7"/>
    <property type="match status" value="1"/>
</dbReference>
<dbReference type="InterPro" id="IPR040729">
    <property type="entry name" value="Kazal_3"/>
</dbReference>
<dbReference type="SMART" id="SM00209">
    <property type="entry name" value="TSP1"/>
    <property type="match status" value="1"/>
</dbReference>
<dbReference type="InterPro" id="IPR002172">
    <property type="entry name" value="LDrepeatLR_classA_rpt"/>
</dbReference>
<evidence type="ECO:0000256" key="17">
    <source>
        <dbReference type="ARBA" id="ARBA00023162"/>
    </source>
</evidence>
<keyword evidence="5" id="KW-0245">EGF-like domain</keyword>
<keyword evidence="8 24" id="KW-0768">Sushi</keyword>
<evidence type="ECO:0000256" key="10">
    <source>
        <dbReference type="ARBA" id="ARBA00022737"/>
    </source>
</evidence>